<dbReference type="VEuPathDB" id="FungiDB:C5L36_0B09150"/>
<dbReference type="Proteomes" id="UP000029867">
    <property type="component" value="Unassembled WGS sequence"/>
</dbReference>
<feature type="compositionally biased region" description="Polar residues" evidence="2">
    <location>
        <begin position="750"/>
        <end position="778"/>
    </location>
</feature>
<comment type="caution">
    <text evidence="4">The sequence shown here is derived from an EMBL/GenBank/DDBJ whole genome shotgun (WGS) entry which is preliminary data.</text>
</comment>
<dbReference type="GO" id="GO:0005934">
    <property type="term" value="C:cellular bud tip"/>
    <property type="evidence" value="ECO:0007669"/>
    <property type="project" value="TreeGrafter"/>
</dbReference>
<feature type="compositionally biased region" description="Pro residues" evidence="2">
    <location>
        <begin position="1191"/>
        <end position="1200"/>
    </location>
</feature>
<feature type="compositionally biased region" description="Low complexity" evidence="2">
    <location>
        <begin position="1141"/>
        <end position="1156"/>
    </location>
</feature>
<feature type="compositionally biased region" description="Polar residues" evidence="2">
    <location>
        <begin position="1012"/>
        <end position="1053"/>
    </location>
</feature>
<dbReference type="Pfam" id="PF08101">
    <property type="entry name" value="Msb1-Mug8_dom"/>
    <property type="match status" value="1"/>
</dbReference>
<feature type="region of interest" description="Disordered" evidence="2">
    <location>
        <begin position="642"/>
        <end position="668"/>
    </location>
</feature>
<feature type="compositionally biased region" description="Polar residues" evidence="2">
    <location>
        <begin position="1061"/>
        <end position="1076"/>
    </location>
</feature>
<keyword evidence="1" id="KW-0175">Coiled coil</keyword>
<feature type="region of interest" description="Disordered" evidence="2">
    <location>
        <begin position="952"/>
        <end position="1241"/>
    </location>
</feature>
<feature type="compositionally biased region" description="Polar residues" evidence="2">
    <location>
        <begin position="1230"/>
        <end position="1241"/>
    </location>
</feature>
<reference evidence="5" key="1">
    <citation type="journal article" date="2014" name="Microb. Cell Fact.">
        <title>Exploiting Issatchenkia orientalis SD108 for succinic acid production.</title>
        <authorList>
            <person name="Xiao H."/>
            <person name="Shao Z."/>
            <person name="Jiang Y."/>
            <person name="Dole S."/>
            <person name="Zhao H."/>
        </authorList>
    </citation>
    <scope>NUCLEOTIDE SEQUENCE [LARGE SCALE GENOMIC DNA]</scope>
    <source>
        <strain evidence="5">SD108</strain>
    </source>
</reference>
<evidence type="ECO:0000259" key="3">
    <source>
        <dbReference type="Pfam" id="PF08101"/>
    </source>
</evidence>
<evidence type="ECO:0000256" key="1">
    <source>
        <dbReference type="SAM" id="Coils"/>
    </source>
</evidence>
<dbReference type="eggNOG" id="ENOG502QUEY">
    <property type="taxonomic scope" value="Eukaryota"/>
</dbReference>
<dbReference type="InterPro" id="IPR037508">
    <property type="entry name" value="Msb1/Mug8"/>
</dbReference>
<accession>A0A099P352</accession>
<protein>
    <recommendedName>
        <fullName evidence="3">Meiotically up-regulated protein Msb1/Mug8 domain-containing protein</fullName>
    </recommendedName>
</protein>
<feature type="compositionally biased region" description="Low complexity" evidence="2">
    <location>
        <begin position="881"/>
        <end position="896"/>
    </location>
</feature>
<dbReference type="EMBL" id="JQFK01000009">
    <property type="protein sequence ID" value="KGK39413.1"/>
    <property type="molecule type" value="Genomic_DNA"/>
</dbReference>
<dbReference type="PANTHER" id="PTHR28093:SF1">
    <property type="entry name" value="MORPHOGENESIS-RELATED PROTEIN MSB1"/>
    <property type="match status" value="1"/>
</dbReference>
<organism evidence="4 5">
    <name type="scientific">Pichia kudriavzevii</name>
    <name type="common">Yeast</name>
    <name type="synonym">Issatchenkia orientalis</name>
    <dbReference type="NCBI Taxonomy" id="4909"/>
    <lineage>
        <taxon>Eukaryota</taxon>
        <taxon>Fungi</taxon>
        <taxon>Dikarya</taxon>
        <taxon>Ascomycota</taxon>
        <taxon>Saccharomycotina</taxon>
        <taxon>Pichiomycetes</taxon>
        <taxon>Pichiales</taxon>
        <taxon>Pichiaceae</taxon>
        <taxon>Pichia</taxon>
    </lineage>
</organism>
<dbReference type="PANTHER" id="PTHR28093">
    <property type="entry name" value="MORPHOGENESIS-RELATED PROTEIN MSB1"/>
    <property type="match status" value="1"/>
</dbReference>
<dbReference type="AlphaFoldDB" id="A0A099P352"/>
<feature type="compositionally biased region" description="Polar residues" evidence="2">
    <location>
        <begin position="699"/>
        <end position="709"/>
    </location>
</feature>
<feature type="compositionally biased region" description="Basic and acidic residues" evidence="2">
    <location>
        <begin position="582"/>
        <end position="592"/>
    </location>
</feature>
<sequence>MFKKKNGKSPVHPKFVVSDSVLMSNKNTQSFTMESFIYCPDLPEAQVNEFRKTYKSKTDDLYTTNSSFDISFERKHVKELVHLITSHLKKNATKIPLLILPFRKQHHDEDLKTFLTSIFVNGLPLPEKECQNIISSTNEYILMSALKFIWCRLPGKAIIGWKAYTKFVKLEEESDFPDKAFLDFMPNCLSSGAHASIVYDFFDLIVAFILHSKENLMTAHKISKLCGLWAFNPVRGKIKGLPSYERGLYEWIPAGDAMFHLLLAFVKSMPPNGDLSKLPKIFQSTIKSQEYPPLPTSSTVETSRHFQEIPMVTLRTNKPSKNPAELLTKVAKTLKFDDPTIFYTREDYLLLKRVFKNKDEVMQKLSPEGSRLLQNLCLYDEDLIVNGSEPTDLKLKLVPGWSTEMTSRDAKFEPNTNDLLTATVGRVTIDDYFIWTWLCSLGIEETDLKKKTFGKTYIMEVELAEGFKKWIIVEEQDLQRDGYDIEMEIKQQRLKELEQKIQLAEMEAERIKREAFLKAEKLEIQRHDARKAKVKQLSKVEDCVSPPPLPDKDYDEIPPRSKSRRPPPPLPKSEADQYQIPKKSEKRLDINQERITTNLSDEEICITLPQLEEEEPFLEYEALLYTDYDNKRRTKEQLDVEMYHEKNRSPRNKGYTSPPPPDTKDNYIQSAVTNHTPISSSSPNKLLAPMEKLPKATSPPRTYNPYSPMNSPPRVSPSPRVALPKAVSSGHVLPRAASPKAVSPGPVTPRTASPSRQPLPNQTPHNINNIHSNLHATNQSPQQARSSSPPPRSSPYMQQTSTVSSPNHSPSYYTPLSPSFPCSNEPQRPFSPENALYPSQPVTPTNVYYDSKTSPSPKPHLDLKKCSGDIPVLLPPADDASSTTFTPLSPSFTIPTKGADETEVSPSVEQRSPAAKSPRSPTNRAELEAEFSGLENEFQECMDDLTKQPSFVQAQVRKTSNSRLRKAPPSLKSSMVSENSSVYPSTTQSSERVLSVPEAEHEYKHSRKPSRGSKSSLHSTGVNRQGLSPTPSKQHMQFENTKSAVVLTPQTPGNVRDGVPHSNQQLVPPINGQYTPRNPPVKGQGPAEQSVRSPQPIVSNSYTNYSPQSALNGKSKPAVSSKSTYPTSQPPTRGYYPPANGYYPSPQQGYPPQQQSYPPPPRGYPPAQQGYPPSQQSYPPPPQGYLSPQQGYPPPQPGYPSPQQGYYQPQLQVPQGYYPPNPLVPPKNVSPYTNNVINNMPPSGKMDKLHGHQGLNKKNARNMFMSDAFGI</sequence>
<feature type="coiled-coil region" evidence="1">
    <location>
        <begin position="480"/>
        <end position="514"/>
    </location>
</feature>
<feature type="region of interest" description="Disordered" evidence="2">
    <location>
        <begin position="540"/>
        <end position="594"/>
    </location>
</feature>
<proteinExistence type="predicted"/>
<evidence type="ECO:0000256" key="2">
    <source>
        <dbReference type="SAM" id="MobiDB-lite"/>
    </source>
</evidence>
<dbReference type="InterPro" id="IPR012965">
    <property type="entry name" value="Msb1/Mug8_dom"/>
</dbReference>
<gene>
    <name evidence="4" type="ORF">JL09_g1430</name>
</gene>
<feature type="domain" description="Meiotically up-regulated protein Msb1/Mug8" evidence="3">
    <location>
        <begin position="72"/>
        <end position="476"/>
    </location>
</feature>
<feature type="compositionally biased region" description="Basic and acidic residues" evidence="2">
    <location>
        <begin position="550"/>
        <end position="559"/>
    </location>
</feature>
<feature type="compositionally biased region" description="Polar residues" evidence="2">
    <location>
        <begin position="952"/>
        <end position="962"/>
    </location>
</feature>
<dbReference type="HOGENOM" id="CLU_274520_0_0_1"/>
<feature type="compositionally biased region" description="Polar residues" evidence="2">
    <location>
        <begin position="840"/>
        <end position="855"/>
    </location>
</feature>
<feature type="compositionally biased region" description="Polar residues" evidence="2">
    <location>
        <begin position="971"/>
        <end position="992"/>
    </location>
</feature>
<evidence type="ECO:0000313" key="5">
    <source>
        <dbReference type="Proteomes" id="UP000029867"/>
    </source>
</evidence>
<evidence type="ECO:0000313" key="4">
    <source>
        <dbReference type="EMBL" id="KGK39413.1"/>
    </source>
</evidence>
<dbReference type="GO" id="GO:0005935">
    <property type="term" value="C:cellular bud neck"/>
    <property type="evidence" value="ECO:0007669"/>
    <property type="project" value="TreeGrafter"/>
</dbReference>
<feature type="compositionally biased region" description="Polar residues" evidence="2">
    <location>
        <begin position="800"/>
        <end position="826"/>
    </location>
</feature>
<feature type="compositionally biased region" description="Low complexity" evidence="2">
    <location>
        <begin position="1165"/>
        <end position="1177"/>
    </location>
</feature>
<feature type="region of interest" description="Disordered" evidence="2">
    <location>
        <begin position="693"/>
        <end position="926"/>
    </location>
</feature>
<feature type="compositionally biased region" description="Low complexity" evidence="2">
    <location>
        <begin position="1201"/>
        <end position="1216"/>
    </location>
</feature>
<name>A0A099P352_PICKU</name>
<feature type="compositionally biased region" description="Polar residues" evidence="2">
    <location>
        <begin position="1090"/>
        <end position="1131"/>
    </location>
</feature>